<dbReference type="PANTHER" id="PTHR13703:SF68">
    <property type="entry name" value="MOTHERS AGAINST DECAPENTAPLEGIC HOMOLOG"/>
    <property type="match status" value="1"/>
</dbReference>
<dbReference type="GO" id="GO:0030154">
    <property type="term" value="P:cell differentiation"/>
    <property type="evidence" value="ECO:0007669"/>
    <property type="project" value="TreeGrafter"/>
</dbReference>
<gene>
    <name evidence="4" type="ORF">ANANG_G00181580</name>
</gene>
<dbReference type="SMART" id="SM00524">
    <property type="entry name" value="DWB"/>
    <property type="match status" value="1"/>
</dbReference>
<dbReference type="InterPro" id="IPR013790">
    <property type="entry name" value="Dwarfin"/>
</dbReference>
<reference evidence="4" key="1">
    <citation type="submission" date="2021-01" db="EMBL/GenBank/DDBJ databases">
        <title>A chromosome-scale assembly of European eel, Anguilla anguilla.</title>
        <authorList>
            <person name="Henkel C."/>
            <person name="Jong-Raadsen S.A."/>
            <person name="Dufour S."/>
            <person name="Weltzien F.-A."/>
            <person name="Palstra A.P."/>
            <person name="Pelster B."/>
            <person name="Spaink H.P."/>
            <person name="Van Den Thillart G.E."/>
            <person name="Jansen H."/>
            <person name="Zahm M."/>
            <person name="Klopp C."/>
            <person name="Cedric C."/>
            <person name="Louis A."/>
            <person name="Berthelot C."/>
            <person name="Parey E."/>
            <person name="Roest Crollius H."/>
            <person name="Montfort J."/>
            <person name="Robinson-Rechavi M."/>
            <person name="Bucao C."/>
            <person name="Bouchez O."/>
            <person name="Gislard M."/>
            <person name="Lluch J."/>
            <person name="Milhes M."/>
            <person name="Lampietro C."/>
            <person name="Lopez Roques C."/>
            <person name="Donnadieu C."/>
            <person name="Braasch I."/>
            <person name="Desvignes T."/>
            <person name="Postlethwait J."/>
            <person name="Bobe J."/>
            <person name="Guiguen Y."/>
            <person name="Dirks R."/>
        </authorList>
    </citation>
    <scope>NUCLEOTIDE SEQUENCE</scope>
    <source>
        <strain evidence="4">Tag_6206</strain>
        <tissue evidence="4">Liver</tissue>
    </source>
</reference>
<dbReference type="GO" id="GO:0071144">
    <property type="term" value="C:heteromeric SMAD protein complex"/>
    <property type="evidence" value="ECO:0007669"/>
    <property type="project" value="TreeGrafter"/>
</dbReference>
<accession>A0A9D3M6P2</accession>
<dbReference type="PROSITE" id="PS51076">
    <property type="entry name" value="MH2"/>
    <property type="match status" value="1"/>
</dbReference>
<dbReference type="InterPro" id="IPR008984">
    <property type="entry name" value="SMAD_FHA_dom_sf"/>
</dbReference>
<dbReference type="GO" id="GO:0000978">
    <property type="term" value="F:RNA polymerase II cis-regulatory region sequence-specific DNA binding"/>
    <property type="evidence" value="ECO:0007669"/>
    <property type="project" value="TreeGrafter"/>
</dbReference>
<evidence type="ECO:0000313" key="5">
    <source>
        <dbReference type="Proteomes" id="UP001044222"/>
    </source>
</evidence>
<dbReference type="PANTHER" id="PTHR13703">
    <property type="entry name" value="SMAD"/>
    <property type="match status" value="1"/>
</dbReference>
<proteinExistence type="predicted"/>
<sequence length="143" mass="15161">MVSCIICNGQFRGDAVFGPHNIFGPHRVFDLRQCHRQMQQQAATAQAAAAAQAAAVAGNIPGPGSVGGIAPAVSLSAAAGIGVDDLRRLCILRLSFVKGWGPDYPRQSIKHTPCWVEVHLHRALQLLDEVLHTMPLADPGPAN</sequence>
<dbReference type="GO" id="GO:0030509">
    <property type="term" value="P:BMP signaling pathway"/>
    <property type="evidence" value="ECO:0007669"/>
    <property type="project" value="TreeGrafter"/>
</dbReference>
<dbReference type="AlphaFoldDB" id="A0A9D3M6P2"/>
<dbReference type="GO" id="GO:0060395">
    <property type="term" value="P:SMAD protein signal transduction"/>
    <property type="evidence" value="ECO:0007669"/>
    <property type="project" value="TreeGrafter"/>
</dbReference>
<dbReference type="InterPro" id="IPR001132">
    <property type="entry name" value="SMAD_dom_Dwarfin-type"/>
</dbReference>
<dbReference type="Proteomes" id="UP001044222">
    <property type="component" value="Chromosome 9"/>
</dbReference>
<evidence type="ECO:0000256" key="2">
    <source>
        <dbReference type="ARBA" id="ARBA00023163"/>
    </source>
</evidence>
<keyword evidence="1" id="KW-0805">Transcription regulation</keyword>
<name>A0A9D3M6P2_ANGAN</name>
<dbReference type="EMBL" id="JAFIRN010000009">
    <property type="protein sequence ID" value="KAG5842799.1"/>
    <property type="molecule type" value="Genomic_DNA"/>
</dbReference>
<dbReference type="GO" id="GO:0070411">
    <property type="term" value="F:I-SMAD binding"/>
    <property type="evidence" value="ECO:0007669"/>
    <property type="project" value="TreeGrafter"/>
</dbReference>
<protein>
    <recommendedName>
        <fullName evidence="3">MH2 domain-containing protein</fullName>
    </recommendedName>
</protein>
<feature type="domain" description="MH2" evidence="3">
    <location>
        <begin position="1"/>
        <end position="143"/>
    </location>
</feature>
<dbReference type="Gene3D" id="2.60.200.10">
    <property type="match status" value="1"/>
</dbReference>
<dbReference type="Pfam" id="PF03166">
    <property type="entry name" value="MH2"/>
    <property type="match status" value="1"/>
</dbReference>
<comment type="caution">
    <text evidence="4">The sequence shown here is derived from an EMBL/GenBank/DDBJ whole genome shotgun (WGS) entry which is preliminary data.</text>
</comment>
<dbReference type="GO" id="GO:0000981">
    <property type="term" value="F:DNA-binding transcription factor activity, RNA polymerase II-specific"/>
    <property type="evidence" value="ECO:0007669"/>
    <property type="project" value="TreeGrafter"/>
</dbReference>
<keyword evidence="2" id="KW-0804">Transcription</keyword>
<evidence type="ECO:0000313" key="4">
    <source>
        <dbReference type="EMBL" id="KAG5842799.1"/>
    </source>
</evidence>
<dbReference type="SUPFAM" id="SSF49879">
    <property type="entry name" value="SMAD/FHA domain"/>
    <property type="match status" value="1"/>
</dbReference>
<dbReference type="InterPro" id="IPR017855">
    <property type="entry name" value="SMAD-like_dom_sf"/>
</dbReference>
<dbReference type="GO" id="GO:0009653">
    <property type="term" value="P:anatomical structure morphogenesis"/>
    <property type="evidence" value="ECO:0007669"/>
    <property type="project" value="TreeGrafter"/>
</dbReference>
<keyword evidence="5" id="KW-1185">Reference proteome</keyword>
<organism evidence="4 5">
    <name type="scientific">Anguilla anguilla</name>
    <name type="common">European freshwater eel</name>
    <name type="synonym">Muraena anguilla</name>
    <dbReference type="NCBI Taxonomy" id="7936"/>
    <lineage>
        <taxon>Eukaryota</taxon>
        <taxon>Metazoa</taxon>
        <taxon>Chordata</taxon>
        <taxon>Craniata</taxon>
        <taxon>Vertebrata</taxon>
        <taxon>Euteleostomi</taxon>
        <taxon>Actinopterygii</taxon>
        <taxon>Neopterygii</taxon>
        <taxon>Teleostei</taxon>
        <taxon>Anguilliformes</taxon>
        <taxon>Anguillidae</taxon>
        <taxon>Anguilla</taxon>
    </lineage>
</organism>
<evidence type="ECO:0000259" key="3">
    <source>
        <dbReference type="PROSITE" id="PS51076"/>
    </source>
</evidence>
<evidence type="ECO:0000256" key="1">
    <source>
        <dbReference type="ARBA" id="ARBA00023015"/>
    </source>
</evidence>